<feature type="transmembrane region" description="Helical" evidence="1">
    <location>
        <begin position="283"/>
        <end position="300"/>
    </location>
</feature>
<dbReference type="InterPro" id="IPR052529">
    <property type="entry name" value="Bact_Transport_Assoc"/>
</dbReference>
<dbReference type="InterPro" id="IPR007349">
    <property type="entry name" value="DUF418"/>
</dbReference>
<dbReference type="PANTHER" id="PTHR30590:SF2">
    <property type="entry name" value="INNER MEMBRANE PROTEIN"/>
    <property type="match status" value="1"/>
</dbReference>
<proteinExistence type="predicted"/>
<keyword evidence="1" id="KW-0812">Transmembrane</keyword>
<feature type="domain" description="DUF418" evidence="2">
    <location>
        <begin position="268"/>
        <end position="431"/>
    </location>
</feature>
<name>A0AA52EC34_9PROT</name>
<dbReference type="RefSeq" id="WP_310798478.1">
    <property type="nucleotide sequence ID" value="NZ_CP123872.1"/>
</dbReference>
<reference evidence="3" key="1">
    <citation type="submission" date="2023-04" db="EMBL/GenBank/DDBJ databases">
        <title>Complete genome sequence of Temperatibacter marinus.</title>
        <authorList>
            <person name="Rong J.-C."/>
            <person name="Yi M.-L."/>
            <person name="Zhao Q."/>
        </authorList>
    </citation>
    <scope>NUCLEOTIDE SEQUENCE</scope>
    <source>
        <strain evidence="3">NBRC 110045</strain>
    </source>
</reference>
<feature type="transmembrane region" description="Helical" evidence="1">
    <location>
        <begin position="367"/>
        <end position="386"/>
    </location>
</feature>
<feature type="transmembrane region" description="Helical" evidence="1">
    <location>
        <begin position="25"/>
        <end position="47"/>
    </location>
</feature>
<sequence length="438" mass="49936">MSESEAIDNSVIPTQKKDRIASLDVARGVAVLGILACNIWAFGWPIYAWRDMGMMGLENYHRESFIAMMQFLDGTQRGIFSMLFGVGTVLFMERMAKRGIGIEGADIFFRRTVILFVFGLMNAFVFMWFGDILFHYAAVTFIIYGLRNAKLKTLVSIILFIMVFNMGIKSLSYLGRTEAKAGWEEARALQKEGKELTSEQTSKLKEWYRRTDTERTAKRAQDQIDTIRSGFGGTWTTHASWSVKFETTYFYYGFFFDVLIMMFLGIILYRIGLFSRSFSKKKLAALAVILIGLGSAWRFVKVSAIWGTGFGEYDALASAGFAVFEQPTRLILSVGYLSAILFLCRLGRDGIIKKAFAATGQMALTNYLSQSIICAFLFYGFGYGLYGQLYGLDLMTVVGVIWAIQLIWSPLWLKRYRYGPFEWVWRSLTYGQKQPMKR</sequence>
<gene>
    <name evidence="3" type="ORF">QGN29_13905</name>
</gene>
<dbReference type="Pfam" id="PF04235">
    <property type="entry name" value="DUF418"/>
    <property type="match status" value="1"/>
</dbReference>
<feature type="transmembrane region" description="Helical" evidence="1">
    <location>
        <begin position="330"/>
        <end position="347"/>
    </location>
</feature>
<keyword evidence="4" id="KW-1185">Reference proteome</keyword>
<keyword evidence="1" id="KW-1133">Transmembrane helix</keyword>
<dbReference type="PANTHER" id="PTHR30590">
    <property type="entry name" value="INNER MEMBRANE PROTEIN"/>
    <property type="match status" value="1"/>
</dbReference>
<evidence type="ECO:0000256" key="1">
    <source>
        <dbReference type="SAM" id="Phobius"/>
    </source>
</evidence>
<keyword evidence="1" id="KW-0472">Membrane</keyword>
<accession>A0AA52EC34</accession>
<feature type="transmembrane region" description="Helical" evidence="1">
    <location>
        <begin position="154"/>
        <end position="174"/>
    </location>
</feature>
<feature type="transmembrane region" description="Helical" evidence="1">
    <location>
        <begin position="392"/>
        <end position="413"/>
    </location>
</feature>
<dbReference type="AlphaFoldDB" id="A0AA52EC34"/>
<dbReference type="EMBL" id="CP123872">
    <property type="protein sequence ID" value="WND02642.1"/>
    <property type="molecule type" value="Genomic_DNA"/>
</dbReference>
<protein>
    <submittedName>
        <fullName evidence="3">DUF418 domain-containing protein</fullName>
    </submittedName>
</protein>
<evidence type="ECO:0000313" key="4">
    <source>
        <dbReference type="Proteomes" id="UP001268683"/>
    </source>
</evidence>
<feature type="transmembrane region" description="Helical" evidence="1">
    <location>
        <begin position="132"/>
        <end position="147"/>
    </location>
</feature>
<dbReference type="KEGG" id="tmk:QGN29_13905"/>
<evidence type="ECO:0000259" key="2">
    <source>
        <dbReference type="Pfam" id="PF04235"/>
    </source>
</evidence>
<evidence type="ECO:0000313" key="3">
    <source>
        <dbReference type="EMBL" id="WND02642.1"/>
    </source>
</evidence>
<dbReference type="Proteomes" id="UP001268683">
    <property type="component" value="Chromosome"/>
</dbReference>
<organism evidence="3 4">
    <name type="scientific">Temperatibacter marinus</name>
    <dbReference type="NCBI Taxonomy" id="1456591"/>
    <lineage>
        <taxon>Bacteria</taxon>
        <taxon>Pseudomonadati</taxon>
        <taxon>Pseudomonadota</taxon>
        <taxon>Alphaproteobacteria</taxon>
        <taxon>Kordiimonadales</taxon>
        <taxon>Temperatibacteraceae</taxon>
        <taxon>Temperatibacter</taxon>
    </lineage>
</organism>
<feature type="transmembrane region" description="Helical" evidence="1">
    <location>
        <begin position="249"/>
        <end position="271"/>
    </location>
</feature>